<dbReference type="InterPro" id="IPR046539">
    <property type="entry name" value="DUF6604"/>
</dbReference>
<dbReference type="Proteomes" id="UP000472372">
    <property type="component" value="Chromosome 3"/>
</dbReference>
<gene>
    <name evidence="2" type="ORF">PTTW11_04175</name>
</gene>
<reference evidence="2" key="1">
    <citation type="submission" date="2021-02" db="EMBL/GenBank/DDBJ databases">
        <authorList>
            <person name="Syme A R."/>
            <person name="Syme A R."/>
            <person name="Moolhuijzen P."/>
        </authorList>
    </citation>
    <scope>NUCLEOTIDE SEQUENCE</scope>
    <source>
        <strain evidence="2">W1-1</strain>
    </source>
</reference>
<evidence type="ECO:0000259" key="1">
    <source>
        <dbReference type="Pfam" id="PF20253"/>
    </source>
</evidence>
<evidence type="ECO:0000313" key="3">
    <source>
        <dbReference type="Proteomes" id="UP000472372"/>
    </source>
</evidence>
<name>A0A6S6VYC5_9PLEO</name>
<dbReference type="EMBL" id="HG992979">
    <property type="protein sequence ID" value="CAE7027022.1"/>
    <property type="molecule type" value="Genomic_DNA"/>
</dbReference>
<dbReference type="Pfam" id="PF20253">
    <property type="entry name" value="DUF6604"/>
    <property type="match status" value="1"/>
</dbReference>
<proteinExistence type="predicted"/>
<protein>
    <recommendedName>
        <fullName evidence="1">DUF6604 domain-containing protein</fullName>
    </recommendedName>
</protein>
<dbReference type="AlphaFoldDB" id="A0A6S6VYC5"/>
<evidence type="ECO:0000313" key="2">
    <source>
        <dbReference type="EMBL" id="CAE7027022.1"/>
    </source>
</evidence>
<accession>A0A6S6VYC5</accession>
<sequence length="918" mass="103560">MANRADLNIMEFEAYKRYKQDTDYIAAWLATNAQKCGYEVLFVSQDNGPMNIKGKADGVSSEKARKEAETRKKRAAIIAPGMLRSGASTLYVRSKDLVGMAKAIAKAGDVEVSEIVCDMIKRASKHRAGWSLALEAMGFSDESELLEVLLKLHGLLHDATYHEHDAKSGPVRQEQSSIDASGIVSGIDGLSFQSVNQQLSTVVQRPCVQPVIFDREDGEIETEFVLGLSLFLWDLMARREILKSYWMRYPDKYETTIPGIVADLLIGQARAMERDFEDTMVWPFKYPKAQYPTPTLPALLCWRLEENDAEIHEIVKGVLFNEIMTKPFDHSAALRADCNVALLPQYTACQYFRKKTQHLSNAQLVDVGITSFERDERFHPEMVSALKLLQSGRCALAASVSPFGEDNLTKAVFEFQKTGYAPIWMLFGLAVQSDAIKTVRETAIERAKRGLNTPSIIEGLQDTVTSFSKAIAEVGKAKEPFPQSEAEKRYYEDLGILRERLREWVTEDKVGKWARELPRCDCTYVKRVMSQDNWYLKETPLRAAALQYTAAMQMNRIGQCIEEHSRHIFIMAHLYKACRLRNTAMPTWPDMEFVIRRQGADRLFGGEAPNSLDGSFHKLLQACHYSTMTYEDYDKLRDDPNKTIGDAKQLRQLEDLSPFSKHGFYTQESMMTESPDTLHVNLIATLQAPNEPQQLAELCLLRPEQTAEYFAIWKREWGTDKQDGRSAWLGNTICLETWMRADSLNVNFDILALHTVCTEIWSLTLKTLKSTPTYTFPPSIDLETDPLVHQSLALDILGKASTGDTASLGILADAIEQIILEPCTPSRQHTRKVWNGDRGLAGAVFQCAKRGLEYPIHFLANDRELVQGFYSGWIRSRLAKGLVPGAVRAWVEGGQNDEKGVNGKGVDGLRKWGVKQVW</sequence>
<organism evidence="2 3">
    <name type="scientific">Pyrenophora teres f. teres</name>
    <dbReference type="NCBI Taxonomy" id="97479"/>
    <lineage>
        <taxon>Eukaryota</taxon>
        <taxon>Fungi</taxon>
        <taxon>Dikarya</taxon>
        <taxon>Ascomycota</taxon>
        <taxon>Pezizomycotina</taxon>
        <taxon>Dothideomycetes</taxon>
        <taxon>Pleosporomycetidae</taxon>
        <taxon>Pleosporales</taxon>
        <taxon>Pleosporineae</taxon>
        <taxon>Pleosporaceae</taxon>
        <taxon>Pyrenophora</taxon>
    </lineage>
</organism>
<feature type="domain" description="DUF6604" evidence="1">
    <location>
        <begin position="16"/>
        <end position="277"/>
    </location>
</feature>
<dbReference type="PANTHER" id="PTHR38795">
    <property type="entry name" value="DUF6604 DOMAIN-CONTAINING PROTEIN"/>
    <property type="match status" value="1"/>
</dbReference>
<dbReference type="PANTHER" id="PTHR38795:SF1">
    <property type="entry name" value="DUF6604 DOMAIN-CONTAINING PROTEIN"/>
    <property type="match status" value="1"/>
</dbReference>